<feature type="domain" description="EAL" evidence="2">
    <location>
        <begin position="464"/>
        <end position="718"/>
    </location>
</feature>
<dbReference type="InterPro" id="IPR029016">
    <property type="entry name" value="GAF-like_dom_sf"/>
</dbReference>
<proteinExistence type="predicted"/>
<dbReference type="SUPFAM" id="SSF141868">
    <property type="entry name" value="EAL domain-like"/>
    <property type="match status" value="1"/>
</dbReference>
<dbReference type="Proteomes" id="UP001309705">
    <property type="component" value="Unassembled WGS sequence"/>
</dbReference>
<dbReference type="InterPro" id="IPR001633">
    <property type="entry name" value="EAL_dom"/>
</dbReference>
<dbReference type="InterPro" id="IPR035919">
    <property type="entry name" value="EAL_sf"/>
</dbReference>
<dbReference type="InterPro" id="IPR003018">
    <property type="entry name" value="GAF"/>
</dbReference>
<feature type="domain" description="PAS" evidence="1">
    <location>
        <begin position="171"/>
        <end position="224"/>
    </location>
</feature>
<dbReference type="Pfam" id="PF00990">
    <property type="entry name" value="GGDEF"/>
    <property type="match status" value="1"/>
</dbReference>
<dbReference type="Gene3D" id="3.30.450.40">
    <property type="match status" value="1"/>
</dbReference>
<dbReference type="Pfam" id="PF13426">
    <property type="entry name" value="PAS_9"/>
    <property type="match status" value="1"/>
</dbReference>
<sequence length="722" mass="79668">MSRAPIGKDEANRLAALHEYGIKNVLFDSGLNNLINLAANIFNVPIVLVSLLESERQLFAAGVGLSVKETPIEMAFCSHAIQGTGILVVPDASKDPHFKDNPLVTGGPCLRFYAGIPLRTPSGYAIGALCIIDIRPRPALSARDEHNLQDLAALVMERLEMRRLNLARKAGQRRFEDIAQTSSDIAICLNEKGAITFWNDAAQRMLEYADGEILGRSIDTIIPDFSIARLKPLSTDRIALAKSAMLELNVRTKSGASLLVELYLCMWKEKNQVHYGAVLHDVAERRRNEERLFLLAHRDPLTGLANRTLLTSNLARMLKTESTLCLMLLDLDNFKDVNDGLGHASGDDILVNVAKKIMANVRPDVLVARMGGDEFALLFPGLSNRDVAANIAEQLIYAISQKMAAKTRQITVSASIGMAFSPGNGVTVQALLTNADLALHQAKVEGRNCHRFFTRALRENFQAKQAFQSEFAQAYEKHEFEVFYQPLVSLANNKIVGAEALLRWRHPDKGLLGPDAFLTALECGPWAERVGDWVLKTACKQAAAWCEAGVENFRISINLFSAQFRSGTLAQKVADILRETGLRPGSLELEITENIILRQDENMLQPLYELRKAGIGIAFDDYGTGYASLSVLKNYPVTRLKIDQTFVRTMCESSTDAAIVWAILYLGKSFGLGVIAEGVETQALCELLKSRGCDEAQGYFFGHPMPAKEFTRLLTLNDSLVE</sequence>
<dbReference type="InterPro" id="IPR000014">
    <property type="entry name" value="PAS"/>
</dbReference>
<keyword evidence="5" id="KW-1185">Reference proteome</keyword>
<evidence type="ECO:0000313" key="4">
    <source>
        <dbReference type="EMBL" id="MEC5341696.1"/>
    </source>
</evidence>
<evidence type="ECO:0000259" key="2">
    <source>
        <dbReference type="PROSITE" id="PS50883"/>
    </source>
</evidence>
<dbReference type="Gene3D" id="3.30.70.270">
    <property type="match status" value="1"/>
</dbReference>
<dbReference type="SMART" id="SM00091">
    <property type="entry name" value="PAS"/>
    <property type="match status" value="1"/>
</dbReference>
<dbReference type="SMART" id="SM00267">
    <property type="entry name" value="GGDEF"/>
    <property type="match status" value="1"/>
</dbReference>
<dbReference type="InterPro" id="IPR000160">
    <property type="entry name" value="GGDEF_dom"/>
</dbReference>
<dbReference type="CDD" id="cd00130">
    <property type="entry name" value="PAS"/>
    <property type="match status" value="1"/>
</dbReference>
<name>A0ABU6JM11_9GAMM</name>
<dbReference type="SUPFAM" id="SSF55781">
    <property type="entry name" value="GAF domain-like"/>
    <property type="match status" value="1"/>
</dbReference>
<gene>
    <name evidence="4" type="ORF">VSX58_03585</name>
</gene>
<dbReference type="EMBL" id="JAYWTM010000001">
    <property type="protein sequence ID" value="MEC5341696.1"/>
    <property type="molecule type" value="Genomic_DNA"/>
</dbReference>
<dbReference type="SMART" id="SM00052">
    <property type="entry name" value="EAL"/>
    <property type="match status" value="1"/>
</dbReference>
<dbReference type="NCBIfam" id="TIGR00229">
    <property type="entry name" value="sensory_box"/>
    <property type="match status" value="1"/>
</dbReference>
<dbReference type="Pfam" id="PF00563">
    <property type="entry name" value="EAL"/>
    <property type="match status" value="1"/>
</dbReference>
<feature type="domain" description="GGDEF" evidence="3">
    <location>
        <begin position="322"/>
        <end position="455"/>
    </location>
</feature>
<dbReference type="SUPFAM" id="SSF55073">
    <property type="entry name" value="Nucleotide cyclase"/>
    <property type="match status" value="1"/>
</dbReference>
<dbReference type="Gene3D" id="3.30.450.20">
    <property type="entry name" value="PAS domain"/>
    <property type="match status" value="1"/>
</dbReference>
<dbReference type="NCBIfam" id="TIGR00254">
    <property type="entry name" value="GGDEF"/>
    <property type="match status" value="1"/>
</dbReference>
<dbReference type="PANTHER" id="PTHR44757">
    <property type="entry name" value="DIGUANYLATE CYCLASE DGCP"/>
    <property type="match status" value="1"/>
</dbReference>
<reference evidence="4 5" key="1">
    <citation type="journal article" date="2017" name="Int. J. Syst. Evol. Microbiol.">
        <title>Brenneria populi subsp. brevivirga subsp. nov. isolated from symptomatic bark of Populus x euramericana canker, and description of Brenneria populi subsp. populi subsp. nov.</title>
        <authorList>
            <person name="Zheng M.H."/>
            <person name="Piao C.G."/>
            <person name="Xue H."/>
            <person name="Guo M.W."/>
            <person name="Li Y."/>
        </authorList>
    </citation>
    <scope>NUCLEOTIDE SEQUENCE [LARGE SCALE GENOMIC DNA]</scope>
    <source>
        <strain evidence="4 5">D9-5</strain>
    </source>
</reference>
<dbReference type="SUPFAM" id="SSF55785">
    <property type="entry name" value="PYP-like sensor domain (PAS domain)"/>
    <property type="match status" value="1"/>
</dbReference>
<dbReference type="InterPro" id="IPR035965">
    <property type="entry name" value="PAS-like_dom_sf"/>
</dbReference>
<evidence type="ECO:0000313" key="5">
    <source>
        <dbReference type="Proteomes" id="UP001309705"/>
    </source>
</evidence>
<dbReference type="CDD" id="cd01949">
    <property type="entry name" value="GGDEF"/>
    <property type="match status" value="1"/>
</dbReference>
<dbReference type="InterPro" id="IPR029787">
    <property type="entry name" value="Nucleotide_cyclase"/>
</dbReference>
<dbReference type="InterPro" id="IPR043128">
    <property type="entry name" value="Rev_trsase/Diguanyl_cyclase"/>
</dbReference>
<evidence type="ECO:0000259" key="3">
    <source>
        <dbReference type="PROSITE" id="PS50887"/>
    </source>
</evidence>
<comment type="caution">
    <text evidence="4">The sequence shown here is derived from an EMBL/GenBank/DDBJ whole genome shotgun (WGS) entry which is preliminary data.</text>
</comment>
<dbReference type="Gene3D" id="3.20.20.450">
    <property type="entry name" value="EAL domain"/>
    <property type="match status" value="1"/>
</dbReference>
<dbReference type="PANTHER" id="PTHR44757:SF2">
    <property type="entry name" value="BIOFILM ARCHITECTURE MAINTENANCE PROTEIN MBAA"/>
    <property type="match status" value="1"/>
</dbReference>
<dbReference type="PROSITE" id="PS50887">
    <property type="entry name" value="GGDEF"/>
    <property type="match status" value="1"/>
</dbReference>
<dbReference type="PROSITE" id="PS50112">
    <property type="entry name" value="PAS"/>
    <property type="match status" value="1"/>
</dbReference>
<dbReference type="CDD" id="cd01948">
    <property type="entry name" value="EAL"/>
    <property type="match status" value="1"/>
</dbReference>
<dbReference type="Pfam" id="PF01590">
    <property type="entry name" value="GAF"/>
    <property type="match status" value="1"/>
</dbReference>
<dbReference type="SMART" id="SM00065">
    <property type="entry name" value="GAF"/>
    <property type="match status" value="1"/>
</dbReference>
<dbReference type="PROSITE" id="PS50883">
    <property type="entry name" value="EAL"/>
    <property type="match status" value="1"/>
</dbReference>
<evidence type="ECO:0000259" key="1">
    <source>
        <dbReference type="PROSITE" id="PS50112"/>
    </source>
</evidence>
<organism evidence="4 5">
    <name type="scientific">Brenneria populi</name>
    <dbReference type="NCBI Taxonomy" id="1505588"/>
    <lineage>
        <taxon>Bacteria</taxon>
        <taxon>Pseudomonadati</taxon>
        <taxon>Pseudomonadota</taxon>
        <taxon>Gammaproteobacteria</taxon>
        <taxon>Enterobacterales</taxon>
        <taxon>Pectobacteriaceae</taxon>
        <taxon>Brenneria</taxon>
    </lineage>
</organism>
<dbReference type="RefSeq" id="WP_327616846.1">
    <property type="nucleotide sequence ID" value="NZ_JAYWTM010000001.1"/>
</dbReference>
<dbReference type="InterPro" id="IPR052155">
    <property type="entry name" value="Biofilm_reg_signaling"/>
</dbReference>
<protein>
    <submittedName>
        <fullName evidence="4">EAL domain-containing protein</fullName>
    </submittedName>
</protein>
<accession>A0ABU6JM11</accession>